<keyword evidence="1" id="KW-0812">Transmembrane</keyword>
<organism evidence="2 3">
    <name type="scientific">Rhodosorus marinus</name>
    <dbReference type="NCBI Taxonomy" id="101924"/>
    <lineage>
        <taxon>Eukaryota</taxon>
        <taxon>Rhodophyta</taxon>
        <taxon>Stylonematophyceae</taxon>
        <taxon>Stylonematales</taxon>
        <taxon>Stylonemataceae</taxon>
        <taxon>Rhodosorus</taxon>
    </lineage>
</organism>
<accession>A0AAV8UTJ2</accession>
<dbReference type="AlphaFoldDB" id="A0AAV8UTJ2"/>
<comment type="caution">
    <text evidence="2">The sequence shown here is derived from an EMBL/GenBank/DDBJ whole genome shotgun (WGS) entry which is preliminary data.</text>
</comment>
<proteinExistence type="predicted"/>
<dbReference type="EMBL" id="JAMWBK010000004">
    <property type="protein sequence ID" value="KAJ8905849.1"/>
    <property type="molecule type" value="Genomic_DNA"/>
</dbReference>
<feature type="transmembrane region" description="Helical" evidence="1">
    <location>
        <begin position="41"/>
        <end position="65"/>
    </location>
</feature>
<gene>
    <name evidence="2" type="ORF">NDN08_002354</name>
</gene>
<name>A0AAV8UTJ2_9RHOD</name>
<keyword evidence="1" id="KW-0472">Membrane</keyword>
<evidence type="ECO:0000313" key="2">
    <source>
        <dbReference type="EMBL" id="KAJ8905849.1"/>
    </source>
</evidence>
<keyword evidence="3" id="KW-1185">Reference proteome</keyword>
<protein>
    <submittedName>
        <fullName evidence="2">Uncharacterized protein</fullName>
    </submittedName>
</protein>
<evidence type="ECO:0000256" key="1">
    <source>
        <dbReference type="SAM" id="Phobius"/>
    </source>
</evidence>
<dbReference type="Proteomes" id="UP001157974">
    <property type="component" value="Unassembled WGS sequence"/>
</dbReference>
<evidence type="ECO:0000313" key="3">
    <source>
        <dbReference type="Proteomes" id="UP001157974"/>
    </source>
</evidence>
<keyword evidence="1" id="KW-1133">Transmembrane helix</keyword>
<reference evidence="2 3" key="1">
    <citation type="journal article" date="2023" name="Nat. Commun.">
        <title>Origin of minicircular mitochondrial genomes in red algae.</title>
        <authorList>
            <person name="Lee Y."/>
            <person name="Cho C.H."/>
            <person name="Lee Y.M."/>
            <person name="Park S.I."/>
            <person name="Yang J.H."/>
            <person name="West J.A."/>
            <person name="Bhattacharya D."/>
            <person name="Yoon H.S."/>
        </authorList>
    </citation>
    <scope>NUCLEOTIDE SEQUENCE [LARGE SCALE GENOMIC DNA]</scope>
    <source>
        <strain evidence="2 3">CCMP1338</strain>
        <tissue evidence="2">Whole cell</tissue>
    </source>
</reference>
<sequence>MASFITRFLMPKTTLIENIRYAQKRKLQGYPTHRQFPYDDYLLMGIFAGTAFTVVQFASTAYNLIMGIKKED</sequence>